<dbReference type="AlphaFoldDB" id="A0A0G1TPV0"/>
<reference evidence="1 2" key="1">
    <citation type="journal article" date="2015" name="Nature">
        <title>rRNA introns, odd ribosomes, and small enigmatic genomes across a large radiation of phyla.</title>
        <authorList>
            <person name="Brown C.T."/>
            <person name="Hug L.A."/>
            <person name="Thomas B.C."/>
            <person name="Sharon I."/>
            <person name="Castelle C.J."/>
            <person name="Singh A."/>
            <person name="Wilkins M.J."/>
            <person name="Williams K.H."/>
            <person name="Banfield J.F."/>
        </authorList>
    </citation>
    <scope>NUCLEOTIDE SEQUENCE [LARGE SCALE GENOMIC DNA]</scope>
</reference>
<comment type="caution">
    <text evidence="1">The sequence shown here is derived from an EMBL/GenBank/DDBJ whole genome shotgun (WGS) entry which is preliminary data.</text>
</comment>
<accession>A0A0G1TPV0</accession>
<sequence>MISISGIEHQKELESLPYFTKSQAGLLIGKSGRNLDGKLAQLSRLGYLVSLKKNLYVTDTYLGTTDRSHYIELLANALRSPSYLSLEYVLAKSGLIPEGIFGLESITLKSPRTFSNPLGTFSYHNLKPILFTGFSQIEWQDKIIFEATPAKALFDFLYLKKMPDIRAELTHDLRLNWDLFSHKDYQEFTQYVDLAHSPKMYKINRIIQKLYAH</sequence>
<organism evidence="1 2">
    <name type="scientific">Candidatus Amesbacteria bacterium GW2011_GWC2_47_8</name>
    <dbReference type="NCBI Taxonomy" id="1618367"/>
    <lineage>
        <taxon>Bacteria</taxon>
        <taxon>Candidatus Amesiibacteriota</taxon>
    </lineage>
</organism>
<evidence type="ECO:0000313" key="1">
    <source>
        <dbReference type="EMBL" id="KKU83877.1"/>
    </source>
</evidence>
<evidence type="ECO:0000313" key="2">
    <source>
        <dbReference type="Proteomes" id="UP000034265"/>
    </source>
</evidence>
<evidence type="ECO:0008006" key="3">
    <source>
        <dbReference type="Google" id="ProtNLM"/>
    </source>
</evidence>
<protein>
    <recommendedName>
        <fullName evidence="3">Transcriptional regulator, AbiEi antitoxin, Type IV TA system</fullName>
    </recommendedName>
</protein>
<proteinExistence type="predicted"/>
<name>A0A0G1TPV0_9BACT</name>
<gene>
    <name evidence="1" type="ORF">UY11_C0012G0012</name>
</gene>
<dbReference type="EMBL" id="LCOT01000012">
    <property type="protein sequence ID" value="KKU83877.1"/>
    <property type="molecule type" value="Genomic_DNA"/>
</dbReference>
<dbReference type="Proteomes" id="UP000034265">
    <property type="component" value="Unassembled WGS sequence"/>
</dbReference>